<organism evidence="1 2">
    <name type="scientific">Streptomyces flavidovirens</name>
    <dbReference type="NCBI Taxonomy" id="67298"/>
    <lineage>
        <taxon>Bacteria</taxon>
        <taxon>Bacillati</taxon>
        <taxon>Actinomycetota</taxon>
        <taxon>Actinomycetes</taxon>
        <taxon>Kitasatosporales</taxon>
        <taxon>Streptomycetaceae</taxon>
        <taxon>Streptomyces</taxon>
    </lineage>
</organism>
<gene>
    <name evidence="1" type="ORF">ACFYWW_04565</name>
</gene>
<name>A0ABW6RAG6_9ACTN</name>
<reference evidence="1 2" key="1">
    <citation type="submission" date="2024-10" db="EMBL/GenBank/DDBJ databases">
        <title>The Natural Products Discovery Center: Release of the First 8490 Sequenced Strains for Exploring Actinobacteria Biosynthetic Diversity.</title>
        <authorList>
            <person name="Kalkreuter E."/>
            <person name="Kautsar S.A."/>
            <person name="Yang D."/>
            <person name="Bader C.D."/>
            <person name="Teijaro C.N."/>
            <person name="Fluegel L."/>
            <person name="Davis C.M."/>
            <person name="Simpson J.R."/>
            <person name="Lauterbach L."/>
            <person name="Steele A.D."/>
            <person name="Gui C."/>
            <person name="Meng S."/>
            <person name="Li G."/>
            <person name="Viehrig K."/>
            <person name="Ye F."/>
            <person name="Su P."/>
            <person name="Kiefer A.F."/>
            <person name="Nichols A."/>
            <person name="Cepeda A.J."/>
            <person name="Yan W."/>
            <person name="Fan B."/>
            <person name="Jiang Y."/>
            <person name="Adhikari A."/>
            <person name="Zheng C.-J."/>
            <person name="Schuster L."/>
            <person name="Cowan T.M."/>
            <person name="Smanski M.J."/>
            <person name="Chevrette M.G."/>
            <person name="De Carvalho L.P.S."/>
            <person name="Shen B."/>
        </authorList>
    </citation>
    <scope>NUCLEOTIDE SEQUENCE [LARGE SCALE GENOMIC DNA]</scope>
    <source>
        <strain evidence="1 2">NPDC003029</strain>
    </source>
</reference>
<keyword evidence="2" id="KW-1185">Reference proteome</keyword>
<dbReference type="Proteomes" id="UP001601976">
    <property type="component" value="Unassembled WGS sequence"/>
</dbReference>
<protein>
    <submittedName>
        <fullName evidence="1">Uncharacterized protein</fullName>
    </submittedName>
</protein>
<evidence type="ECO:0000313" key="1">
    <source>
        <dbReference type="EMBL" id="MFF3338001.1"/>
    </source>
</evidence>
<proteinExistence type="predicted"/>
<comment type="caution">
    <text evidence="1">The sequence shown here is derived from an EMBL/GenBank/DDBJ whole genome shotgun (WGS) entry which is preliminary data.</text>
</comment>
<dbReference type="RefSeq" id="WP_387893934.1">
    <property type="nucleotide sequence ID" value="NZ_JBIAPK010000001.1"/>
</dbReference>
<accession>A0ABW6RAG6</accession>
<dbReference type="EMBL" id="JBIAPK010000001">
    <property type="protein sequence ID" value="MFF3338001.1"/>
    <property type="molecule type" value="Genomic_DNA"/>
</dbReference>
<evidence type="ECO:0000313" key="2">
    <source>
        <dbReference type="Proteomes" id="UP001601976"/>
    </source>
</evidence>
<sequence length="53" mass="5767">MTVLNKPRGEPDIAGECRIGEHAFCDGNQDIKAGGVVAVQLRCACSCHRARRR</sequence>